<feature type="transmembrane region" description="Helical" evidence="6">
    <location>
        <begin position="285"/>
        <end position="306"/>
    </location>
</feature>
<feature type="region of interest" description="Disordered" evidence="5">
    <location>
        <begin position="689"/>
        <end position="743"/>
    </location>
</feature>
<sequence length="808" mass="92236">MALLPGYGKRESGDDNFGVDWVIHYYFGDIEESQAIEEYTTLIRDLDGVGLETEVRHGNGPSLLVFVKAPRQLLGNWVYKARVRDWLYGITQVRPVGDSQTIIEGETEAEDLRSINHLVSWQKENGGAGITVNFGKWKNVKASFPLHNQAANRELLRRWSRTTIFTNRDLDAIRALFGEKVAFYFAFTHTYSLFLVFPAVFGVICWLYFGSYSIVFAVVNCLWCIVFVEYWKLKETDLSIRWGVKGVGVLKANRIQYIWDKEVTDPLTGEVRKVFSTRKQVLRQLLQIPFALVAGLALGTLIVVIFAMEVFISEVYQGPFKAYLDFLPTILFSISLPSINSALTSIATRLTDYENHRTEDQYELAQTQKTFVLNFITSFLPIILTAFVYVPFGERIVPYLDVFRVVTTNRTSSFLWSDQATAGQQGISSFHVDPSRLRQEVVYLTVTAQVLSFGEEMILPYIKRILIRKYRHYKNKSSEAAVRQRRYSEATNILLVDNPDESHFLNRIRNEAEADVYNVQDDILEMCIQFGYLTLFGVAWPLVPLGFLLNNWLELRGDFFKISSECQRPPPIRADTIGPWLDVLSFLSWLGTLSTAAIVHLYRSGNMEDVQLWSLLLTVFLAEQAYLALRFLVRTTLEKIGSDAVRREEARKYAVRKRYLETFSEEAAELSKRPKPRVRFNETTDVVITPTKTSFGDGDGDDDDDDDPGFQRKLRRRYERLKQADDTDGYDNDQPDAPFKGGLCRTDSGTLQDAERAMRFWSAQKTGQDTIDAGVKLIKVMASLGRSKKARADQLKRANAKANGLKEA</sequence>
<dbReference type="GO" id="GO:0005254">
    <property type="term" value="F:chloride channel activity"/>
    <property type="evidence" value="ECO:0007669"/>
    <property type="project" value="TreeGrafter"/>
</dbReference>
<evidence type="ECO:0000259" key="7">
    <source>
        <dbReference type="Pfam" id="PF04547"/>
    </source>
</evidence>
<dbReference type="InterPro" id="IPR049456">
    <property type="entry name" value="Anoctamin_N_fung"/>
</dbReference>
<keyword evidence="4 6" id="KW-0472">Membrane</keyword>
<evidence type="ECO:0000256" key="6">
    <source>
        <dbReference type="SAM" id="Phobius"/>
    </source>
</evidence>
<gene>
    <name evidence="9" type="ORF">T310_4653</name>
</gene>
<feature type="transmembrane region" description="Helical" evidence="6">
    <location>
        <begin position="181"/>
        <end position="204"/>
    </location>
</feature>
<dbReference type="Proteomes" id="UP000053958">
    <property type="component" value="Unassembled WGS sequence"/>
</dbReference>
<evidence type="ECO:0000256" key="5">
    <source>
        <dbReference type="SAM" id="MobiDB-lite"/>
    </source>
</evidence>
<dbReference type="Pfam" id="PF20877">
    <property type="entry name" value="Anoctamin_N"/>
    <property type="match status" value="1"/>
</dbReference>
<dbReference type="PANTHER" id="PTHR12308:SF77">
    <property type="entry name" value="MEMBRANE STRESS RESPONSE PROTEIN (IST2), PUTATIVE (AFU_ORTHOLOGUE AFUA_4G03330)-RELATED"/>
    <property type="match status" value="1"/>
</dbReference>
<dbReference type="PANTHER" id="PTHR12308">
    <property type="entry name" value="ANOCTAMIN"/>
    <property type="match status" value="1"/>
</dbReference>
<evidence type="ECO:0000259" key="8">
    <source>
        <dbReference type="Pfam" id="PF20877"/>
    </source>
</evidence>
<evidence type="ECO:0000256" key="4">
    <source>
        <dbReference type="ARBA" id="ARBA00023136"/>
    </source>
</evidence>
<organism evidence="9 10">
    <name type="scientific">Rasamsonia emersonii (strain ATCC 16479 / CBS 393.64 / IMI 116815)</name>
    <dbReference type="NCBI Taxonomy" id="1408163"/>
    <lineage>
        <taxon>Eukaryota</taxon>
        <taxon>Fungi</taxon>
        <taxon>Dikarya</taxon>
        <taxon>Ascomycota</taxon>
        <taxon>Pezizomycotina</taxon>
        <taxon>Eurotiomycetes</taxon>
        <taxon>Eurotiomycetidae</taxon>
        <taxon>Eurotiales</taxon>
        <taxon>Trichocomaceae</taxon>
        <taxon>Rasamsonia</taxon>
    </lineage>
</organism>
<dbReference type="RefSeq" id="XP_013327961.1">
    <property type="nucleotide sequence ID" value="XM_013472507.1"/>
</dbReference>
<evidence type="ECO:0000313" key="9">
    <source>
        <dbReference type="EMBL" id="KKA21349.1"/>
    </source>
</evidence>
<feature type="region of interest" description="Disordered" evidence="5">
    <location>
        <begin position="786"/>
        <end position="808"/>
    </location>
</feature>
<dbReference type="InterPro" id="IPR049452">
    <property type="entry name" value="Anoctamin_TM"/>
</dbReference>
<proteinExistence type="predicted"/>
<feature type="domain" description="Anoctamin alpha-beta plait" evidence="8">
    <location>
        <begin position="18"/>
        <end position="140"/>
    </location>
</feature>
<evidence type="ECO:0000313" key="10">
    <source>
        <dbReference type="Proteomes" id="UP000053958"/>
    </source>
</evidence>
<evidence type="ECO:0000256" key="3">
    <source>
        <dbReference type="ARBA" id="ARBA00022989"/>
    </source>
</evidence>
<feature type="domain" description="Anoctamin transmembrane" evidence="7">
    <location>
        <begin position="173"/>
        <end position="651"/>
    </location>
</feature>
<dbReference type="EMBL" id="LASV01000190">
    <property type="protein sequence ID" value="KKA21349.1"/>
    <property type="molecule type" value="Genomic_DNA"/>
</dbReference>
<dbReference type="GO" id="GO:0016020">
    <property type="term" value="C:membrane"/>
    <property type="evidence" value="ECO:0007669"/>
    <property type="project" value="UniProtKB-SubCell"/>
</dbReference>
<dbReference type="InterPro" id="IPR007632">
    <property type="entry name" value="Anoctamin"/>
</dbReference>
<keyword evidence="2 6" id="KW-0812">Transmembrane</keyword>
<comment type="subcellular location">
    <subcellularLocation>
        <location evidence="1">Membrane</location>
        <topology evidence="1">Multi-pass membrane protein</topology>
    </subcellularLocation>
</comment>
<evidence type="ECO:0000256" key="1">
    <source>
        <dbReference type="ARBA" id="ARBA00004141"/>
    </source>
</evidence>
<keyword evidence="10" id="KW-1185">Reference proteome</keyword>
<dbReference type="OrthoDB" id="296386at2759"/>
<dbReference type="GO" id="GO:0032541">
    <property type="term" value="C:cortical endoplasmic reticulum"/>
    <property type="evidence" value="ECO:0007669"/>
    <property type="project" value="TreeGrafter"/>
</dbReference>
<reference evidence="9 10" key="1">
    <citation type="submission" date="2015-04" db="EMBL/GenBank/DDBJ databases">
        <authorList>
            <person name="Heijne W.H."/>
            <person name="Fedorova N.D."/>
            <person name="Nierman W.C."/>
            <person name="Vollebregt A.W."/>
            <person name="Zhao Z."/>
            <person name="Wu L."/>
            <person name="Kumar M."/>
            <person name="Stam H."/>
            <person name="van den Berg M.A."/>
            <person name="Pel H.J."/>
        </authorList>
    </citation>
    <scope>NUCLEOTIDE SEQUENCE [LARGE SCALE GENOMIC DNA]</scope>
    <source>
        <strain evidence="9 10">CBS 393.64</strain>
    </source>
</reference>
<feature type="transmembrane region" description="Helical" evidence="6">
    <location>
        <begin position="371"/>
        <end position="392"/>
    </location>
</feature>
<keyword evidence="3 6" id="KW-1133">Transmembrane helix</keyword>
<evidence type="ECO:0000256" key="2">
    <source>
        <dbReference type="ARBA" id="ARBA00022692"/>
    </source>
</evidence>
<comment type="caution">
    <text evidence="9">The sequence shown here is derived from an EMBL/GenBank/DDBJ whole genome shotgun (WGS) entry which is preliminary data.</text>
</comment>
<name>A0A0F4YSY5_RASE3</name>
<feature type="transmembrane region" description="Helical" evidence="6">
    <location>
        <begin position="326"/>
        <end position="350"/>
    </location>
</feature>
<accession>A0A0F4YSY5</accession>
<protein>
    <submittedName>
        <fullName evidence="9">Protein required for meiotic chromosome segregation</fullName>
    </submittedName>
</protein>
<feature type="compositionally biased region" description="Acidic residues" evidence="5">
    <location>
        <begin position="698"/>
        <end position="708"/>
    </location>
</feature>
<dbReference type="AlphaFoldDB" id="A0A0F4YSY5"/>
<dbReference type="GeneID" id="25317000"/>
<dbReference type="Pfam" id="PF04547">
    <property type="entry name" value="Anoctamin"/>
    <property type="match status" value="1"/>
</dbReference>
<feature type="transmembrane region" description="Helical" evidence="6">
    <location>
        <begin position="210"/>
        <end position="231"/>
    </location>
</feature>